<dbReference type="PANTHER" id="PTHR33375">
    <property type="entry name" value="CHROMOSOME-PARTITIONING PROTEIN PARB-RELATED"/>
    <property type="match status" value="1"/>
</dbReference>
<dbReference type="InterPro" id="IPR003115">
    <property type="entry name" value="ParB_N"/>
</dbReference>
<name>A0AAX2UP18_AERVE</name>
<reference evidence="2" key="2">
    <citation type="journal article" date="2019" name="PLoS ONE">
        <title>Identification and characterization of putative Aeromonas spp. T3SS effectors.</title>
        <authorList>
            <person name="Rangel L.T."/>
            <person name="Marden J."/>
            <person name="Colston S."/>
            <person name="Setubal J.C."/>
            <person name="Graf J."/>
            <person name="Gogarten J.P."/>
        </authorList>
    </citation>
    <scope>NUCLEOTIDE SEQUENCE</scope>
    <source>
        <strain evidence="2">BAQ071013-135</strain>
    </source>
</reference>
<dbReference type="Pfam" id="PF02195">
    <property type="entry name" value="ParB_N"/>
    <property type="match status" value="1"/>
</dbReference>
<dbReference type="PANTHER" id="PTHR33375:SF1">
    <property type="entry name" value="CHROMOSOME-PARTITIONING PROTEIN PARB-RELATED"/>
    <property type="match status" value="1"/>
</dbReference>
<dbReference type="Gene3D" id="3.90.1530.10">
    <property type="entry name" value="Conserved hypothetical protein from pyrococcus furiosus pfu- 392566-001, ParB domain"/>
    <property type="match status" value="1"/>
</dbReference>
<sequence length="254" mass="28201">MSKEKLKFTFEDPRHLVKNKWNPNKMSPEEEAKLRNSLQKHGHVRPILVRTLEDGTLEIVGGEHRVEVSIDLGMTEVPVINLGQISDEDAKRALMIDNSRYGHDDAGLLSELLTGLGSADELAEWMNMGVDELGALLGASESPEEADLLGALDDLDAMDEEPLAAPVREIQTHQAMKYKVPVEDSEFVKDTIERIIKEQAITDSDSAIRAGEALLWLCRNYEESFGGKEPARTEMLTDAELDLLADFGMEDLNG</sequence>
<dbReference type="SMART" id="SM00470">
    <property type="entry name" value="ParB"/>
    <property type="match status" value="1"/>
</dbReference>
<dbReference type="InterPro" id="IPR050336">
    <property type="entry name" value="Chromosome_partition/occlusion"/>
</dbReference>
<protein>
    <submittedName>
        <fullName evidence="2">Chromosome partitioning protein ParB</fullName>
    </submittedName>
</protein>
<dbReference type="AlphaFoldDB" id="A0AAX2UP18"/>
<dbReference type="SUPFAM" id="SSF110849">
    <property type="entry name" value="ParB/Sulfiredoxin"/>
    <property type="match status" value="1"/>
</dbReference>
<dbReference type="EMBL" id="PDXJ01000026">
    <property type="protein sequence ID" value="TND51907.1"/>
    <property type="molecule type" value="Genomic_DNA"/>
</dbReference>
<dbReference type="GO" id="GO:0045881">
    <property type="term" value="P:positive regulation of sporulation resulting in formation of a cellular spore"/>
    <property type="evidence" value="ECO:0007669"/>
    <property type="project" value="TreeGrafter"/>
</dbReference>
<comment type="caution">
    <text evidence="2">The sequence shown here is derived from an EMBL/GenBank/DDBJ whole genome shotgun (WGS) entry which is preliminary data.</text>
</comment>
<evidence type="ECO:0000259" key="1">
    <source>
        <dbReference type="SMART" id="SM00470"/>
    </source>
</evidence>
<dbReference type="GO" id="GO:0007059">
    <property type="term" value="P:chromosome segregation"/>
    <property type="evidence" value="ECO:0007669"/>
    <property type="project" value="TreeGrafter"/>
</dbReference>
<proteinExistence type="predicted"/>
<gene>
    <name evidence="2" type="ORF">CF123_18740</name>
</gene>
<reference evidence="2" key="1">
    <citation type="submission" date="2017-10" db="EMBL/GenBank/DDBJ databases">
        <authorList>
            <person name="Colston S.M."/>
            <person name="Graf J."/>
        </authorList>
    </citation>
    <scope>NUCLEOTIDE SEQUENCE</scope>
    <source>
        <strain evidence="2">BAQ071013-135</strain>
    </source>
</reference>
<accession>A0AAX2UP18</accession>
<dbReference type="GO" id="GO:0005694">
    <property type="term" value="C:chromosome"/>
    <property type="evidence" value="ECO:0007669"/>
    <property type="project" value="TreeGrafter"/>
</dbReference>
<dbReference type="RefSeq" id="WP_107961253.1">
    <property type="nucleotide sequence ID" value="NZ_CAWORL010000019.1"/>
</dbReference>
<dbReference type="InterPro" id="IPR036086">
    <property type="entry name" value="ParB/Sulfiredoxin_sf"/>
</dbReference>
<dbReference type="Proteomes" id="UP000796104">
    <property type="component" value="Unassembled WGS sequence"/>
</dbReference>
<evidence type="ECO:0000313" key="3">
    <source>
        <dbReference type="Proteomes" id="UP000796104"/>
    </source>
</evidence>
<organism evidence="2 3">
    <name type="scientific">Aeromonas veronii</name>
    <dbReference type="NCBI Taxonomy" id="654"/>
    <lineage>
        <taxon>Bacteria</taxon>
        <taxon>Pseudomonadati</taxon>
        <taxon>Pseudomonadota</taxon>
        <taxon>Gammaproteobacteria</taxon>
        <taxon>Aeromonadales</taxon>
        <taxon>Aeromonadaceae</taxon>
        <taxon>Aeromonas</taxon>
    </lineage>
</organism>
<feature type="domain" description="ParB-like N-terminal" evidence="1">
    <location>
        <begin position="9"/>
        <end position="99"/>
    </location>
</feature>
<evidence type="ECO:0000313" key="2">
    <source>
        <dbReference type="EMBL" id="TND51907.1"/>
    </source>
</evidence>